<dbReference type="EMBL" id="GDJX01013113">
    <property type="protein sequence ID" value="JAT54823.1"/>
    <property type="molecule type" value="Transcribed_RNA"/>
</dbReference>
<organism evidence="2">
    <name type="scientific">Anthurium amnicola</name>
    <dbReference type="NCBI Taxonomy" id="1678845"/>
    <lineage>
        <taxon>Eukaryota</taxon>
        <taxon>Viridiplantae</taxon>
        <taxon>Streptophyta</taxon>
        <taxon>Embryophyta</taxon>
        <taxon>Tracheophyta</taxon>
        <taxon>Spermatophyta</taxon>
        <taxon>Magnoliopsida</taxon>
        <taxon>Liliopsida</taxon>
        <taxon>Araceae</taxon>
        <taxon>Pothoideae</taxon>
        <taxon>Potheae</taxon>
        <taxon>Anthurium</taxon>
    </lineage>
</organism>
<protein>
    <submittedName>
        <fullName evidence="2">Uncharacterized protein</fullName>
    </submittedName>
</protein>
<dbReference type="AlphaFoldDB" id="A0A1D1YJM2"/>
<gene>
    <name evidence="2" type="ORF">g.44770</name>
</gene>
<name>A0A1D1YJM2_9ARAE</name>
<accession>A0A1D1YJM2</accession>
<reference evidence="2" key="1">
    <citation type="submission" date="2015-07" db="EMBL/GenBank/DDBJ databases">
        <title>Transcriptome Assembly of Anthurium amnicola.</title>
        <authorList>
            <person name="Suzuki J."/>
        </authorList>
    </citation>
    <scope>NUCLEOTIDE SEQUENCE</scope>
</reference>
<evidence type="ECO:0000313" key="2">
    <source>
        <dbReference type="EMBL" id="JAT54823.1"/>
    </source>
</evidence>
<feature type="compositionally biased region" description="Low complexity" evidence="1">
    <location>
        <begin position="43"/>
        <end position="55"/>
    </location>
</feature>
<evidence type="ECO:0000256" key="1">
    <source>
        <dbReference type="SAM" id="MobiDB-lite"/>
    </source>
</evidence>
<proteinExistence type="predicted"/>
<feature type="compositionally biased region" description="Polar residues" evidence="1">
    <location>
        <begin position="1"/>
        <end position="15"/>
    </location>
</feature>
<feature type="region of interest" description="Disordered" evidence="1">
    <location>
        <begin position="124"/>
        <end position="154"/>
    </location>
</feature>
<sequence length="390" mass="41781">MPERANANSDASQVQAIGDITQPPIVAGDMPSATKPLAPNTDNGSSNNNPFAPFNPSLNEPLFRCPISTTSTSSLPNISTDFSAHASSPTEAIAFGSNLSHPPPSGVFQFPPSTELHTPTFSFGQRTPRDLEPASEPSLNGQGNPAAISSCAQGSSSSPSSAMSGFCSSGMSFGTNAKSFQFPPPVAQSSQAFSGFGPVFKCSTGATRSRDFGCSQPWNPLFETPTLSRSGPFSFNINSSAIPSGFSSPVNGFSQGQCGVVPSFAPTWSNPSPLNVKRCYCGKAAGIRFSNKTDGTLGLFYCCPDYNEEAIRNGTQNRNYCNYNEWSNGSSFVRRCYCGKVAVLQKSEKFDTRDKLFYSCPEYKEKDVITGRCNHYHCSYIEWSSPPMLL</sequence>
<feature type="region of interest" description="Disordered" evidence="1">
    <location>
        <begin position="1"/>
        <end position="55"/>
    </location>
</feature>